<dbReference type="Proteomes" id="UP000766486">
    <property type="component" value="Unassembled WGS sequence"/>
</dbReference>
<feature type="transmembrane region" description="Helical" evidence="7">
    <location>
        <begin position="83"/>
        <end position="103"/>
    </location>
</feature>
<name>A0ABY6U623_BIOOC</name>
<evidence type="ECO:0000256" key="2">
    <source>
        <dbReference type="ARBA" id="ARBA00009033"/>
    </source>
</evidence>
<dbReference type="EMBL" id="CABFNS010000753">
    <property type="protein sequence ID" value="VUC26543.1"/>
    <property type="molecule type" value="Genomic_DNA"/>
</dbReference>
<proteinExistence type="inferred from homology"/>
<protein>
    <recommendedName>
        <fullName evidence="13">Sodium/nucleoside cotransporter</fullName>
    </recommendedName>
</protein>
<dbReference type="InterPro" id="IPR002668">
    <property type="entry name" value="CNT_N_dom"/>
</dbReference>
<evidence type="ECO:0000256" key="5">
    <source>
        <dbReference type="ARBA" id="ARBA00022989"/>
    </source>
</evidence>
<evidence type="ECO:0000256" key="3">
    <source>
        <dbReference type="ARBA" id="ARBA00022475"/>
    </source>
</evidence>
<feature type="domain" description="Concentrative nucleoside transporter C-terminal" evidence="9">
    <location>
        <begin position="304"/>
        <end position="515"/>
    </location>
</feature>
<keyword evidence="4 7" id="KW-0812">Transmembrane</keyword>
<evidence type="ECO:0000259" key="8">
    <source>
        <dbReference type="Pfam" id="PF01773"/>
    </source>
</evidence>
<evidence type="ECO:0000256" key="4">
    <source>
        <dbReference type="ARBA" id="ARBA00022692"/>
    </source>
</evidence>
<feature type="domain" description="Nucleoside transporter/FeoB GTPase Gate" evidence="10">
    <location>
        <begin position="200"/>
        <end position="297"/>
    </location>
</feature>
<feature type="transmembrane region" description="Helical" evidence="7">
    <location>
        <begin position="496"/>
        <end position="517"/>
    </location>
</feature>
<feature type="domain" description="Concentrative nucleoside transporter N-terminal" evidence="8">
    <location>
        <begin position="119"/>
        <end position="189"/>
    </location>
</feature>
<gene>
    <name evidence="11" type="ORF">CLO192961_LOCUS192600</name>
</gene>
<feature type="transmembrane region" description="Helical" evidence="7">
    <location>
        <begin position="365"/>
        <end position="386"/>
    </location>
</feature>
<dbReference type="Pfam" id="PF07670">
    <property type="entry name" value="Gate"/>
    <property type="match status" value="1"/>
</dbReference>
<feature type="transmembrane region" description="Helical" evidence="7">
    <location>
        <begin position="398"/>
        <end position="416"/>
    </location>
</feature>
<evidence type="ECO:0000313" key="12">
    <source>
        <dbReference type="Proteomes" id="UP000766486"/>
    </source>
</evidence>
<sequence length="521" mass="56720">MTLSKVRLASLTVFWLVWTAWWIYGLIFHRSDHLGWLIPFLLYLAISLRLLFWIVPVRFVWDPVRLIWSHTFQRIYNTIPPKLHQPAAAVVTVGVIMLGTFVPAEIGENTRSSRAISLFGLVVMIAGLAATSHNRRKIPWHTVIGGMLTQFIIALFVLKTKAGYDTFNFISNLARTLLAFAAQGVAFLTDAEVAGLGWFLIGVIPPVIFFISLISLLYHFGILQWFVQKVGKFFFWTLGVSGAEAVVAAATPFVGQGESAMLIRPFVPHLTNAEIHQVMTCGFATISGSMLVAYIGLGLNPQALVSSCIMSIPASLAISKMRYPETEETLTSGDVVMPTVEEDKSSNALDAFAQGAWLGLKIGGMILATLLCIISFVALVNGFLTWWGKYWNITDPDLTLQLVLGYIMYPVAWLLGSPKQDLRAIGELIGLKIITNEFNAFSALSQNEPYISMSARSRLIATYACCGFGNIGSLGIQMGVLSQIAPGRSGAVSKVAVSALISGIIATLTSASIAGMLSTDQ</sequence>
<dbReference type="InterPro" id="IPR011657">
    <property type="entry name" value="CNT_C_dom"/>
</dbReference>
<feature type="transmembrane region" description="Helical" evidence="7">
    <location>
        <begin position="233"/>
        <end position="255"/>
    </location>
</feature>
<feature type="transmembrane region" description="Helical" evidence="7">
    <location>
        <begin position="195"/>
        <end position="221"/>
    </location>
</feature>
<comment type="caution">
    <text evidence="11">The sequence shown here is derived from an EMBL/GenBank/DDBJ whole genome shotgun (WGS) entry which is preliminary data.</text>
</comment>
<dbReference type="Pfam" id="PF01773">
    <property type="entry name" value="Nucleos_tra2_N"/>
    <property type="match status" value="1"/>
</dbReference>
<comment type="subcellular location">
    <subcellularLocation>
        <location evidence="1">Cell membrane</location>
        <topology evidence="1">Multi-pass membrane protein</topology>
    </subcellularLocation>
</comment>
<dbReference type="PANTHER" id="PTHR10590:SF4">
    <property type="entry name" value="SOLUTE CARRIER FAMILY 28 MEMBER 3"/>
    <property type="match status" value="1"/>
</dbReference>
<evidence type="ECO:0000259" key="10">
    <source>
        <dbReference type="Pfam" id="PF07670"/>
    </source>
</evidence>
<evidence type="ECO:0008006" key="13">
    <source>
        <dbReference type="Google" id="ProtNLM"/>
    </source>
</evidence>
<dbReference type="InterPro" id="IPR011642">
    <property type="entry name" value="Gate_dom"/>
</dbReference>
<evidence type="ECO:0000256" key="1">
    <source>
        <dbReference type="ARBA" id="ARBA00004651"/>
    </source>
</evidence>
<comment type="similarity">
    <text evidence="2">Belongs to the concentrative nucleoside transporter (CNT) (TC 2.A.41) family.</text>
</comment>
<dbReference type="Pfam" id="PF07662">
    <property type="entry name" value="Nucleos_tra2_C"/>
    <property type="match status" value="1"/>
</dbReference>
<evidence type="ECO:0000256" key="6">
    <source>
        <dbReference type="ARBA" id="ARBA00023136"/>
    </source>
</evidence>
<feature type="transmembrane region" description="Helical" evidence="7">
    <location>
        <begin position="170"/>
        <end position="189"/>
    </location>
</feature>
<feature type="transmembrane region" description="Helical" evidence="7">
    <location>
        <begin position="34"/>
        <end position="55"/>
    </location>
</feature>
<evidence type="ECO:0000313" key="11">
    <source>
        <dbReference type="EMBL" id="VUC26543.1"/>
    </source>
</evidence>
<feature type="transmembrane region" description="Helical" evidence="7">
    <location>
        <begin position="115"/>
        <end position="132"/>
    </location>
</feature>
<evidence type="ECO:0000259" key="9">
    <source>
        <dbReference type="Pfam" id="PF07662"/>
    </source>
</evidence>
<feature type="transmembrane region" description="Helical" evidence="7">
    <location>
        <begin position="6"/>
        <end position="27"/>
    </location>
</feature>
<evidence type="ECO:0000256" key="7">
    <source>
        <dbReference type="SAM" id="Phobius"/>
    </source>
</evidence>
<keyword evidence="3" id="KW-1003">Cell membrane</keyword>
<feature type="transmembrane region" description="Helical" evidence="7">
    <location>
        <begin position="138"/>
        <end position="158"/>
    </location>
</feature>
<organism evidence="11 12">
    <name type="scientific">Bionectria ochroleuca</name>
    <name type="common">Gliocladium roseum</name>
    <dbReference type="NCBI Taxonomy" id="29856"/>
    <lineage>
        <taxon>Eukaryota</taxon>
        <taxon>Fungi</taxon>
        <taxon>Dikarya</taxon>
        <taxon>Ascomycota</taxon>
        <taxon>Pezizomycotina</taxon>
        <taxon>Sordariomycetes</taxon>
        <taxon>Hypocreomycetidae</taxon>
        <taxon>Hypocreales</taxon>
        <taxon>Bionectriaceae</taxon>
        <taxon>Clonostachys</taxon>
    </lineage>
</organism>
<reference evidence="11 12" key="1">
    <citation type="submission" date="2019-06" db="EMBL/GenBank/DDBJ databases">
        <authorList>
            <person name="Broberg M."/>
        </authorList>
    </citation>
    <scope>NUCLEOTIDE SEQUENCE [LARGE SCALE GENOMIC DNA]</scope>
</reference>
<keyword evidence="12" id="KW-1185">Reference proteome</keyword>
<keyword evidence="5 7" id="KW-1133">Transmembrane helix</keyword>
<dbReference type="PANTHER" id="PTHR10590">
    <property type="entry name" value="SODIUM/NUCLEOSIDE COTRANSPORTER"/>
    <property type="match status" value="1"/>
</dbReference>
<dbReference type="InterPro" id="IPR008276">
    <property type="entry name" value="C_nuclsd_transpt"/>
</dbReference>
<feature type="transmembrane region" description="Helical" evidence="7">
    <location>
        <begin position="275"/>
        <end position="297"/>
    </location>
</feature>
<keyword evidence="6 7" id="KW-0472">Membrane</keyword>
<feature type="transmembrane region" description="Helical" evidence="7">
    <location>
        <begin position="460"/>
        <end position="484"/>
    </location>
</feature>
<accession>A0ABY6U623</accession>